<feature type="chain" id="PRO_5046707706" evidence="1">
    <location>
        <begin position="20"/>
        <end position="175"/>
    </location>
</feature>
<keyword evidence="3" id="KW-1185">Reference proteome</keyword>
<keyword evidence="1" id="KW-0732">Signal</keyword>
<proteinExistence type="predicted"/>
<evidence type="ECO:0000313" key="3">
    <source>
        <dbReference type="Proteomes" id="UP001250656"/>
    </source>
</evidence>
<reference evidence="2 3" key="1">
    <citation type="submission" date="2023-09" db="EMBL/GenBank/DDBJ databases">
        <title>Novel taxa isolated from Blanes Bay.</title>
        <authorList>
            <person name="Rey-Velasco X."/>
            <person name="Lucena T."/>
        </authorList>
    </citation>
    <scope>NUCLEOTIDE SEQUENCE [LARGE SCALE GENOMIC DNA]</scope>
    <source>
        <strain evidence="2 3">S334</strain>
    </source>
</reference>
<dbReference type="EMBL" id="JAVTTP010000001">
    <property type="protein sequence ID" value="MDT7827363.1"/>
    <property type="molecule type" value="Genomic_DNA"/>
</dbReference>
<dbReference type="Gene3D" id="3.40.1260.10">
    <property type="entry name" value="DsrEFH-like"/>
    <property type="match status" value="1"/>
</dbReference>
<dbReference type="PANTHER" id="PTHR37691">
    <property type="entry name" value="BLR3518 PROTEIN"/>
    <property type="match status" value="1"/>
</dbReference>
<accession>A0ABU3L274</accession>
<evidence type="ECO:0000313" key="2">
    <source>
        <dbReference type="EMBL" id="MDT7827363.1"/>
    </source>
</evidence>
<organism evidence="2 3">
    <name type="scientific">Pricia mediterranea</name>
    <dbReference type="NCBI Taxonomy" id="3076079"/>
    <lineage>
        <taxon>Bacteria</taxon>
        <taxon>Pseudomonadati</taxon>
        <taxon>Bacteroidota</taxon>
        <taxon>Flavobacteriia</taxon>
        <taxon>Flavobacteriales</taxon>
        <taxon>Flavobacteriaceae</taxon>
        <taxon>Pricia</taxon>
    </lineage>
</organism>
<dbReference type="Proteomes" id="UP001250656">
    <property type="component" value="Unassembled WGS sequence"/>
</dbReference>
<dbReference type="PANTHER" id="PTHR37691:SF1">
    <property type="entry name" value="BLR3518 PROTEIN"/>
    <property type="match status" value="1"/>
</dbReference>
<evidence type="ECO:0000256" key="1">
    <source>
        <dbReference type="SAM" id="SignalP"/>
    </source>
</evidence>
<comment type="caution">
    <text evidence="2">The sequence shown here is derived from an EMBL/GenBank/DDBJ whole genome shotgun (WGS) entry which is preliminary data.</text>
</comment>
<dbReference type="InterPro" id="IPR003787">
    <property type="entry name" value="Sulphur_relay_DsrE/F-like"/>
</dbReference>
<name>A0ABU3L274_9FLAO</name>
<protein>
    <submittedName>
        <fullName evidence="2">DsrE family protein</fullName>
    </submittedName>
</protein>
<sequence>MKTFIAFCSLLSIAASASAQEWINPVIKDYGKIKFYKNAELVPDKNTEYKMVFDLTLDSQGDSINKGLNKIARAINLLGASGVPKEKMYLVGIIHSNTTSVILSNEAHRKRTGKDNPNMDLLKVLTENGVKFYVCGQSLAHRGIDIAEMNPYIDLSLSAMTSLTYFQYRGYALMP</sequence>
<dbReference type="Pfam" id="PF02635">
    <property type="entry name" value="DsrE"/>
    <property type="match status" value="1"/>
</dbReference>
<dbReference type="InterPro" id="IPR027396">
    <property type="entry name" value="DsrEFH-like"/>
</dbReference>
<dbReference type="RefSeq" id="WP_314012244.1">
    <property type="nucleotide sequence ID" value="NZ_JAVTTP010000001.1"/>
</dbReference>
<gene>
    <name evidence="2" type="ORF">RQM65_01630</name>
</gene>
<feature type="signal peptide" evidence="1">
    <location>
        <begin position="1"/>
        <end position="19"/>
    </location>
</feature>
<dbReference type="SUPFAM" id="SSF75169">
    <property type="entry name" value="DsrEFH-like"/>
    <property type="match status" value="1"/>
</dbReference>